<evidence type="ECO:0000256" key="1">
    <source>
        <dbReference type="SAM" id="MobiDB-lite"/>
    </source>
</evidence>
<dbReference type="OrthoDB" id="3250756at2759"/>
<evidence type="ECO:0000313" key="2">
    <source>
        <dbReference type="EMBL" id="OCB91051.1"/>
    </source>
</evidence>
<sequence>MIVDLLLHCPITHLKFPVDTEDAVSLLPLVLSELNQLKKLRSLSITLLPADMVLQSMEIISTSCPNLQYLSHIPLPMDHKSHMALLAHLTRLAHLRVLEVDIQDWAPPLTPPFQRTVAASLRMVLPKLRFIFFWGRYERTLWSWAPEDVEPIHVRTQPVFPAEVREAGAAEGGRGGTGEGASESAGTGGAAAAAAAASTAEETISYVGLDGWRNSWSAGQNYANSTVWRTAVP</sequence>
<keyword evidence="3" id="KW-1185">Reference proteome</keyword>
<comment type="caution">
    <text evidence="2">The sequence shown here is derived from an EMBL/GenBank/DDBJ whole genome shotgun (WGS) entry which is preliminary data.</text>
</comment>
<name>A0A9Q5NBF9_SANBA</name>
<reference evidence="2" key="1">
    <citation type="submission" date="2016-06" db="EMBL/GenBank/DDBJ databases">
        <title>Draft Genome sequence of the fungus Inonotus baumii.</title>
        <authorList>
            <person name="Zhu H."/>
            <person name="Lin W."/>
        </authorList>
    </citation>
    <scope>NUCLEOTIDE SEQUENCE</scope>
    <source>
        <strain evidence="2">821</strain>
    </source>
</reference>
<protein>
    <recommendedName>
        <fullName evidence="4">F-box domain-containing protein</fullName>
    </recommendedName>
</protein>
<evidence type="ECO:0000313" key="3">
    <source>
        <dbReference type="Proteomes" id="UP000757232"/>
    </source>
</evidence>
<organism evidence="2 3">
    <name type="scientific">Sanghuangporus baumii</name>
    <name type="common">Phellinus baumii</name>
    <dbReference type="NCBI Taxonomy" id="108892"/>
    <lineage>
        <taxon>Eukaryota</taxon>
        <taxon>Fungi</taxon>
        <taxon>Dikarya</taxon>
        <taxon>Basidiomycota</taxon>
        <taxon>Agaricomycotina</taxon>
        <taxon>Agaricomycetes</taxon>
        <taxon>Hymenochaetales</taxon>
        <taxon>Hymenochaetaceae</taxon>
        <taxon>Sanghuangporus</taxon>
    </lineage>
</organism>
<dbReference type="EMBL" id="LNZH02000107">
    <property type="protein sequence ID" value="OCB91051.1"/>
    <property type="molecule type" value="Genomic_DNA"/>
</dbReference>
<feature type="region of interest" description="Disordered" evidence="1">
    <location>
        <begin position="168"/>
        <end position="187"/>
    </location>
</feature>
<proteinExistence type="predicted"/>
<accession>A0A9Q5NBF9</accession>
<gene>
    <name evidence="2" type="ORF">A7U60_g1688</name>
</gene>
<dbReference type="AlphaFoldDB" id="A0A9Q5NBF9"/>
<feature type="compositionally biased region" description="Gly residues" evidence="1">
    <location>
        <begin position="170"/>
        <end position="179"/>
    </location>
</feature>
<dbReference type="Proteomes" id="UP000757232">
    <property type="component" value="Unassembled WGS sequence"/>
</dbReference>
<evidence type="ECO:0008006" key="4">
    <source>
        <dbReference type="Google" id="ProtNLM"/>
    </source>
</evidence>